<dbReference type="InterPro" id="IPR033900">
    <property type="entry name" value="Gram_neg_porin_domain"/>
</dbReference>
<dbReference type="RefSeq" id="WP_237246928.1">
    <property type="nucleotide sequence ID" value="NZ_AP023423.1"/>
</dbReference>
<accession>A0AAN1XBD8</accession>
<gene>
    <name evidence="13" type="ORF">MIZ01_2211</name>
</gene>
<keyword evidence="9" id="KW-0472">Membrane</keyword>
<evidence type="ECO:0000256" key="6">
    <source>
        <dbReference type="ARBA" id="ARBA00022729"/>
    </source>
</evidence>
<keyword evidence="14" id="KW-1185">Reference proteome</keyword>
<dbReference type="InterPro" id="IPR050298">
    <property type="entry name" value="Gram-neg_bact_OMP"/>
</dbReference>
<evidence type="ECO:0000259" key="12">
    <source>
        <dbReference type="Pfam" id="PF13609"/>
    </source>
</evidence>
<evidence type="ECO:0000256" key="8">
    <source>
        <dbReference type="ARBA" id="ARBA00023114"/>
    </source>
</evidence>
<dbReference type="GO" id="GO:0006811">
    <property type="term" value="P:monoatomic ion transport"/>
    <property type="evidence" value="ECO:0007669"/>
    <property type="project" value="UniProtKB-KW"/>
</dbReference>
<proteinExistence type="predicted"/>
<dbReference type="Pfam" id="PF13609">
    <property type="entry name" value="Porin_4"/>
    <property type="match status" value="1"/>
</dbReference>
<dbReference type="EMBL" id="AP023423">
    <property type="protein sequence ID" value="BCK88407.1"/>
    <property type="molecule type" value="Genomic_DNA"/>
</dbReference>
<dbReference type="GO" id="GO:0009279">
    <property type="term" value="C:cell outer membrane"/>
    <property type="evidence" value="ECO:0007669"/>
    <property type="project" value="UniProtKB-SubCell"/>
</dbReference>
<keyword evidence="3" id="KW-0813">Transport</keyword>
<dbReference type="PANTHER" id="PTHR34501">
    <property type="entry name" value="PROTEIN YDDL-RELATED"/>
    <property type="match status" value="1"/>
</dbReference>
<dbReference type="PANTHER" id="PTHR34501:SF9">
    <property type="entry name" value="MAJOR OUTER MEMBRANE PROTEIN P.IA"/>
    <property type="match status" value="1"/>
</dbReference>
<dbReference type="GO" id="GO:0015288">
    <property type="term" value="F:porin activity"/>
    <property type="evidence" value="ECO:0007669"/>
    <property type="project" value="UniProtKB-KW"/>
</dbReference>
<evidence type="ECO:0000256" key="5">
    <source>
        <dbReference type="ARBA" id="ARBA00022692"/>
    </source>
</evidence>
<dbReference type="KEGG" id="seme:MIZ01_2211"/>
<evidence type="ECO:0000256" key="2">
    <source>
        <dbReference type="ARBA" id="ARBA00011233"/>
    </source>
</evidence>
<evidence type="ECO:0000256" key="11">
    <source>
        <dbReference type="SAM" id="SignalP"/>
    </source>
</evidence>
<keyword evidence="5" id="KW-0812">Transmembrane</keyword>
<dbReference type="GO" id="GO:0046930">
    <property type="term" value="C:pore complex"/>
    <property type="evidence" value="ECO:0007669"/>
    <property type="project" value="UniProtKB-KW"/>
</dbReference>
<feature type="signal peptide" evidence="11">
    <location>
        <begin position="1"/>
        <end position="20"/>
    </location>
</feature>
<feature type="chain" id="PRO_5042955297" description="Porin domain-containing protein" evidence="11">
    <location>
        <begin position="21"/>
        <end position="438"/>
    </location>
</feature>
<evidence type="ECO:0000313" key="14">
    <source>
        <dbReference type="Proteomes" id="UP001320326"/>
    </source>
</evidence>
<keyword evidence="8" id="KW-0626">Porin</keyword>
<evidence type="ECO:0000256" key="4">
    <source>
        <dbReference type="ARBA" id="ARBA00022452"/>
    </source>
</evidence>
<evidence type="ECO:0000256" key="1">
    <source>
        <dbReference type="ARBA" id="ARBA00004571"/>
    </source>
</evidence>
<evidence type="ECO:0000256" key="9">
    <source>
        <dbReference type="ARBA" id="ARBA00023136"/>
    </source>
</evidence>
<evidence type="ECO:0000256" key="7">
    <source>
        <dbReference type="ARBA" id="ARBA00023065"/>
    </source>
</evidence>
<protein>
    <recommendedName>
        <fullName evidence="12">Porin domain-containing protein</fullName>
    </recommendedName>
</protein>
<comment type="subcellular location">
    <subcellularLocation>
        <location evidence="1">Cell outer membrane</location>
        <topology evidence="1">Multi-pass membrane protein</topology>
    </subcellularLocation>
</comment>
<dbReference type="InterPro" id="IPR023614">
    <property type="entry name" value="Porin_dom_sf"/>
</dbReference>
<comment type="subunit">
    <text evidence="2">Homotrimer.</text>
</comment>
<organism evidence="13 14">
    <name type="scientific">Sideroxyarcus emersonii</name>
    <dbReference type="NCBI Taxonomy" id="2764705"/>
    <lineage>
        <taxon>Bacteria</taxon>
        <taxon>Pseudomonadati</taxon>
        <taxon>Pseudomonadota</taxon>
        <taxon>Betaproteobacteria</taxon>
        <taxon>Nitrosomonadales</taxon>
        <taxon>Gallionellaceae</taxon>
        <taxon>Sideroxyarcus</taxon>
    </lineage>
</organism>
<keyword evidence="6 11" id="KW-0732">Signal</keyword>
<dbReference type="CDD" id="cd00342">
    <property type="entry name" value="gram_neg_porins"/>
    <property type="match status" value="1"/>
</dbReference>
<dbReference type="SUPFAM" id="SSF56935">
    <property type="entry name" value="Porins"/>
    <property type="match status" value="1"/>
</dbReference>
<evidence type="ECO:0000256" key="3">
    <source>
        <dbReference type="ARBA" id="ARBA00022448"/>
    </source>
</evidence>
<evidence type="ECO:0000256" key="10">
    <source>
        <dbReference type="ARBA" id="ARBA00023237"/>
    </source>
</evidence>
<name>A0AAN1XBD8_9PROT</name>
<reference evidence="13 14" key="1">
    <citation type="journal article" date="2022" name="Int. J. Syst. Evol. Microbiol.">
        <title>&lt;i&gt;Sideroxyarcus emersonii&lt;/i&gt; gen. nov. sp. nov., a neutrophilic, microaerobic iron- and thiosulfate-oxidizing bacterium isolated from iron-rich wetland sediment.</title>
        <authorList>
            <person name="Kato S."/>
            <person name="Itoh T."/>
            <person name="Iino T."/>
            <person name="Ohkuma M."/>
        </authorList>
    </citation>
    <scope>NUCLEOTIDE SEQUENCE [LARGE SCALE GENOMIC DNA]</scope>
    <source>
        <strain evidence="13 14">MIZ01</strain>
    </source>
</reference>
<dbReference type="AlphaFoldDB" id="A0AAN1XBD8"/>
<keyword evidence="7" id="KW-0406">Ion transport</keyword>
<keyword evidence="10" id="KW-0998">Cell outer membrane</keyword>
<keyword evidence="4" id="KW-1134">Transmembrane beta strand</keyword>
<dbReference type="Proteomes" id="UP001320326">
    <property type="component" value="Chromosome"/>
</dbReference>
<dbReference type="Gene3D" id="2.40.160.10">
    <property type="entry name" value="Porin"/>
    <property type="match status" value="1"/>
</dbReference>
<evidence type="ECO:0000313" key="13">
    <source>
        <dbReference type="EMBL" id="BCK88407.1"/>
    </source>
</evidence>
<sequence>MQKKIIALAVAAAFSAPAFASDLTVNSGSTSVSLYGVLDVGVAQMTNAGNFSSQFVTGANPTGNGNNARVGTVRGMMNGGESQSRWGIKGSEDLGDGNSAIFQLESAFSLGTGSVATSGLAGGNTAVGGVNNRAMIADTALNGQLFNRMALVGLSNNDLGTVTFGRQYSLQLDIIGSVGGGYDPVNAQMFSPINFSGSYGGGGATDNSRVDNAIKYAKKFGNFNVNALYGMGGMANATSARSNFQANVGYEADTFGVQAAVQYAQDTTSLGAGATPGTVTATFENLTSYMLAGRYQVIEPLTLKAGYERMQISAPSNFAADQTIQQIYGYNLSSAATAFTGAQKNINVFWFGANYQLTSATKLSAGFYDAKIPAFGASTATGDDKYYSAMVEYNLSKKTNLYGAFMLDKKSGGLNVAATGPGSIATFNTYGAGVRVKF</sequence>
<feature type="domain" description="Porin" evidence="12">
    <location>
        <begin position="7"/>
        <end position="411"/>
    </location>
</feature>